<dbReference type="Proteomes" id="UP000809829">
    <property type="component" value="Unassembled WGS sequence"/>
</dbReference>
<dbReference type="EMBL" id="JAFBFC010000001">
    <property type="protein sequence ID" value="MBM7701563.1"/>
    <property type="molecule type" value="Genomic_DNA"/>
</dbReference>
<dbReference type="SUPFAM" id="SSF64496">
    <property type="entry name" value="DNA-binding domain of intron-encoded endonucleases"/>
    <property type="match status" value="1"/>
</dbReference>
<reference evidence="1 2" key="1">
    <citation type="submission" date="2021-01" db="EMBL/GenBank/DDBJ databases">
        <title>Genomic Encyclopedia of Type Strains, Phase IV (KMG-IV): sequencing the most valuable type-strain genomes for metagenomic binning, comparative biology and taxonomic classification.</title>
        <authorList>
            <person name="Goeker M."/>
        </authorList>
    </citation>
    <scope>NUCLEOTIDE SEQUENCE [LARGE SCALE GENOMIC DNA]</scope>
    <source>
        <strain evidence="1 2">DSM 104297</strain>
    </source>
</reference>
<gene>
    <name evidence="1" type="ORF">JOC83_000389</name>
</gene>
<comment type="caution">
    <text evidence="1">The sequence shown here is derived from an EMBL/GenBank/DDBJ whole genome shotgun (WGS) entry which is preliminary data.</text>
</comment>
<dbReference type="RefSeq" id="WP_205182997.1">
    <property type="nucleotide sequence ID" value="NZ_JAFBFC010000001.1"/>
</dbReference>
<name>A0ABS2QQ27_9BACI</name>
<sequence>MNRGYAGFYKGHYLKSSYEYAYAKYLNYFLIPWSYEDKLFDLGYKTYKPDFFFYNKDHKIIKIVEVKSRNSEAKEKAKKDLEVLKEKYGIECELISYEELYRMYQELPFSLSSTIKEWIDSEETTINKATYGKLNSHYNMKHSEETKRKIGQHTKKLWASNGITKQKMLEGLRKSGLSQKGKLKTPRELRKCKGCNQNFQVLITSTQLFCTRNCSGKEAIKKATKSYMIQRNSVHQEIREYIIQWSIDNKSIVLSTPLNSIKRTLQSMTNNIHQRFGVKDFRVISKAVFGQDLGRKELIRFMKKVCNEKIC</sequence>
<dbReference type="Gene3D" id="3.40.91.30">
    <property type="match status" value="1"/>
</dbReference>
<evidence type="ECO:0000313" key="2">
    <source>
        <dbReference type="Proteomes" id="UP000809829"/>
    </source>
</evidence>
<proteinExistence type="predicted"/>
<organism evidence="1 2">
    <name type="scientific">Priestia iocasae</name>
    <dbReference type="NCBI Taxonomy" id="2291674"/>
    <lineage>
        <taxon>Bacteria</taxon>
        <taxon>Bacillati</taxon>
        <taxon>Bacillota</taxon>
        <taxon>Bacilli</taxon>
        <taxon>Bacillales</taxon>
        <taxon>Bacillaceae</taxon>
        <taxon>Priestia</taxon>
    </lineage>
</organism>
<accession>A0ABS2QQ27</accession>
<evidence type="ECO:0008006" key="3">
    <source>
        <dbReference type="Google" id="ProtNLM"/>
    </source>
</evidence>
<protein>
    <recommendedName>
        <fullName evidence="3">Restriction endonuclease</fullName>
    </recommendedName>
</protein>
<evidence type="ECO:0000313" key="1">
    <source>
        <dbReference type="EMBL" id="MBM7701563.1"/>
    </source>
</evidence>
<keyword evidence="2" id="KW-1185">Reference proteome</keyword>